<evidence type="ECO:0000313" key="3">
    <source>
        <dbReference type="Proteomes" id="UP001140949"/>
    </source>
</evidence>
<comment type="caution">
    <text evidence="2">The sequence shown here is derived from an EMBL/GenBank/DDBJ whole genome shotgun (WGS) entry which is preliminary data.</text>
</comment>
<feature type="compositionally biased region" description="Basic residues" evidence="1">
    <location>
        <begin position="28"/>
        <end position="37"/>
    </location>
</feature>
<feature type="compositionally biased region" description="Polar residues" evidence="1">
    <location>
        <begin position="198"/>
        <end position="230"/>
    </location>
</feature>
<gene>
    <name evidence="2" type="ORF">M6B38_141570</name>
</gene>
<protein>
    <submittedName>
        <fullName evidence="2">PHD finger protein EHD3-like</fullName>
    </submittedName>
</protein>
<reference evidence="2" key="2">
    <citation type="submission" date="2023-04" db="EMBL/GenBank/DDBJ databases">
        <authorList>
            <person name="Bruccoleri R.E."/>
            <person name="Oakeley E.J."/>
            <person name="Faust A.-M."/>
            <person name="Dessus-Babus S."/>
            <person name="Altorfer M."/>
            <person name="Burckhardt D."/>
            <person name="Oertli M."/>
            <person name="Naumann U."/>
            <person name="Petersen F."/>
            <person name="Wong J."/>
        </authorList>
    </citation>
    <scope>NUCLEOTIDE SEQUENCE</scope>
    <source>
        <strain evidence="2">GSM-AAB239-AS_SAM_17_03QT</strain>
        <tissue evidence="2">Leaf</tissue>
    </source>
</reference>
<dbReference type="EMBL" id="JANAVB010030219">
    <property type="protein sequence ID" value="KAJ6813816.1"/>
    <property type="molecule type" value="Genomic_DNA"/>
</dbReference>
<reference evidence="2" key="1">
    <citation type="journal article" date="2023" name="GigaByte">
        <title>Genome assembly of the bearded iris, Iris pallida Lam.</title>
        <authorList>
            <person name="Bruccoleri R.E."/>
            <person name="Oakeley E.J."/>
            <person name="Faust A.M.E."/>
            <person name="Altorfer M."/>
            <person name="Dessus-Babus S."/>
            <person name="Burckhardt D."/>
            <person name="Oertli M."/>
            <person name="Naumann U."/>
            <person name="Petersen F."/>
            <person name="Wong J."/>
        </authorList>
    </citation>
    <scope>NUCLEOTIDE SEQUENCE</scope>
    <source>
        <strain evidence="2">GSM-AAB239-AS_SAM_17_03QT</strain>
    </source>
</reference>
<proteinExistence type="predicted"/>
<evidence type="ECO:0000313" key="2">
    <source>
        <dbReference type="EMBL" id="KAJ6813816.1"/>
    </source>
</evidence>
<keyword evidence="3" id="KW-1185">Reference proteome</keyword>
<feature type="region of interest" description="Disordered" evidence="1">
    <location>
        <begin position="1"/>
        <end position="49"/>
    </location>
</feature>
<accession>A0AAX6FBY4</accession>
<dbReference type="PANTHER" id="PTHR46951">
    <property type="entry name" value="BED-TYPE DOMAIN-CONTAINING PROTEIN"/>
    <property type="match status" value="1"/>
</dbReference>
<name>A0AAX6FBY4_IRIPA</name>
<dbReference type="AlphaFoldDB" id="A0AAX6FBY4"/>
<dbReference type="PANTHER" id="PTHR46951:SF2">
    <property type="entry name" value="BED-TYPE DOMAIN-CONTAINING PROTEIN"/>
    <property type="match status" value="1"/>
</dbReference>
<sequence>MSSEETESDVEMKPREGLESVEGFASYARRKRSRSRTGRSSFSGGSGGGVSPADEVFFMASGEGKIKDIGWEHGEMVVPGNRFSWKCKWCGLVRCSGGVTRLKKHLAGAKHISPCQKVPEHVARAMKDNLLELEKKQLERQIKKHTYITMMRPQLLCLDTSVKREAGETNLDVQMSDATQQSERTAKSSKTAREQFRDSNQPSLLTSRRSKTNMAKMQVTNGSHQSNGVPTRSRPSSQRSRSSYKRSSIGNQQHEAELAKQTMRETQGTIFCIRSYDKDGFARKDDHWRNILGNMLHLPDLREGGGIRTCIFDALMSGPSDSSRMFKMADVTKDTADLKDSYVDHCEEQSQFSRPNIPAKTQLNLSETETYNKKLVVTNTMKCQEVFLDILRSEKFILMCDLLGKNFQAVNAEKLLDFSQINLKMKNGVYEHSPGLFNQDIQQVWRKFQRICQDMVFCASELSNMSGDFYQKVVGEDAVPEDMVNKAVEPQCEAR</sequence>
<dbReference type="Proteomes" id="UP001140949">
    <property type="component" value="Unassembled WGS sequence"/>
</dbReference>
<feature type="region of interest" description="Disordered" evidence="1">
    <location>
        <begin position="170"/>
        <end position="262"/>
    </location>
</feature>
<feature type="compositionally biased region" description="Polar residues" evidence="1">
    <location>
        <begin position="171"/>
        <end position="183"/>
    </location>
</feature>
<evidence type="ECO:0000256" key="1">
    <source>
        <dbReference type="SAM" id="MobiDB-lite"/>
    </source>
</evidence>
<feature type="compositionally biased region" description="Low complexity" evidence="1">
    <location>
        <begin position="232"/>
        <end position="248"/>
    </location>
</feature>
<organism evidence="2 3">
    <name type="scientific">Iris pallida</name>
    <name type="common">Sweet iris</name>
    <dbReference type="NCBI Taxonomy" id="29817"/>
    <lineage>
        <taxon>Eukaryota</taxon>
        <taxon>Viridiplantae</taxon>
        <taxon>Streptophyta</taxon>
        <taxon>Embryophyta</taxon>
        <taxon>Tracheophyta</taxon>
        <taxon>Spermatophyta</taxon>
        <taxon>Magnoliopsida</taxon>
        <taxon>Liliopsida</taxon>
        <taxon>Asparagales</taxon>
        <taxon>Iridaceae</taxon>
        <taxon>Iridoideae</taxon>
        <taxon>Irideae</taxon>
        <taxon>Iris</taxon>
    </lineage>
</organism>